<feature type="transmembrane region" description="Helical" evidence="2">
    <location>
        <begin position="363"/>
        <end position="380"/>
    </location>
</feature>
<dbReference type="AlphaFoldDB" id="A0ABD0VPA0"/>
<comment type="caution">
    <text evidence="3">The sequence shown here is derived from an EMBL/GenBank/DDBJ whole genome shotgun (WGS) entry which is preliminary data.</text>
</comment>
<reference evidence="3 4" key="1">
    <citation type="journal article" date="2024" name="Plant Biotechnol. J.">
        <title>Dendrobium thyrsiflorum genome and its molecular insights into genes involved in important horticultural traits.</title>
        <authorList>
            <person name="Chen B."/>
            <person name="Wang J.Y."/>
            <person name="Zheng P.J."/>
            <person name="Li K.L."/>
            <person name="Liang Y.M."/>
            <person name="Chen X.F."/>
            <person name="Zhang C."/>
            <person name="Zhao X."/>
            <person name="He X."/>
            <person name="Zhang G.Q."/>
            <person name="Liu Z.J."/>
            <person name="Xu Q."/>
        </authorList>
    </citation>
    <scope>NUCLEOTIDE SEQUENCE [LARGE SCALE GENOMIC DNA]</scope>
    <source>
        <strain evidence="3">GZMU011</strain>
    </source>
</reference>
<name>A0ABD0VPA0_DENTH</name>
<feature type="region of interest" description="Disordered" evidence="1">
    <location>
        <begin position="1"/>
        <end position="92"/>
    </location>
</feature>
<evidence type="ECO:0000256" key="1">
    <source>
        <dbReference type="SAM" id="MobiDB-lite"/>
    </source>
</evidence>
<keyword evidence="2" id="KW-0472">Membrane</keyword>
<protein>
    <submittedName>
        <fullName evidence="3">Uncharacterized protein</fullName>
    </submittedName>
</protein>
<proteinExistence type="predicted"/>
<keyword evidence="2" id="KW-1133">Transmembrane helix</keyword>
<dbReference type="PANTHER" id="PTHR34775:SF4">
    <property type="entry name" value="TRANSMEMBRANE PROTEIN"/>
    <property type="match status" value="1"/>
</dbReference>
<sequence>MAYTRSPSPNPSRPSNPSPKSQENSSVLRRSGTFPSKHCITSAIPQKNSSSKSASALPSPQAFFEHKENERDLNGSKPARTRSPADNPYKGIKGFMAPTISASSKIAAASPRKKILSEKNDVLQDSVKIPSVFVEGVKVEEVLPKSEMGFESEHISDRNGSRMMDFSGSRGHSQSKGSHHRSSALVEAVKVEEILPKSEMGFESEDISDQNRTRMMDFSGSRGHNQSTRSHHPSCCPSDADPSLCPYDPMTNYLSPRPQFLHYKPKPMIEQNHGFTEDSFYVGDGRRLEDSFSDTEGSDVCSEYTEETKASPVNKGPDDECVSTKLNTQEALVSCETYVSEPKTRAETYKPRIYNRSFRKSKIIPFLLFSTIVFSCLPLADLPIFSPLMKYEPFVGPHTQAFGVVEDVHPKYYLAFVSRNIQGLVSKLGQWLLDSIIVLSSSGYTSRDESDIMLFFNMTISPSIVENVGLDFGYSSELETVRKKETVEGRNDPVNTLESEFELDKMVRNALVCNDIDDGEKLHFKLSDVNRDVARDKMVQEQEDYKYAKYEDHNSLTDPIFEFETTNKKYQTKMIDVAISEEADGKGYPAGFEIVQVLEEQILVDLKKENSYSSIDEKIKVGLPELNGAGAGDEMVQKGEEDYHPNYENGLSSFMVQPKKIDIGISKEVHGDGYLMQFLVAEKLEEQALMGFRQENIHLINKDHVDSSTELVVASQMKNQKDDAGVVNFLSEVQPSVFANTNLILPVLGVLAAVALAIALVFLLMKQKHIHATSDKKHLNKKNRSVSRGSVSCRDFNNESPYHNLTGLAEVVGDSGPTELSSSLNNSFSARHQRKKIASHEVTPNYETLRRRESGASSSISYGSFTAFEKTSARKGEKDDEVMTPVRRSSRIRNQAISG</sequence>
<dbReference type="Proteomes" id="UP001552299">
    <property type="component" value="Unassembled WGS sequence"/>
</dbReference>
<feature type="region of interest" description="Disordered" evidence="1">
    <location>
        <begin position="867"/>
        <end position="899"/>
    </location>
</feature>
<feature type="transmembrane region" description="Helical" evidence="2">
    <location>
        <begin position="743"/>
        <end position="764"/>
    </location>
</feature>
<evidence type="ECO:0000313" key="4">
    <source>
        <dbReference type="Proteomes" id="UP001552299"/>
    </source>
</evidence>
<evidence type="ECO:0000313" key="3">
    <source>
        <dbReference type="EMBL" id="KAL0926555.1"/>
    </source>
</evidence>
<feature type="compositionally biased region" description="Low complexity" evidence="1">
    <location>
        <begin position="45"/>
        <end position="62"/>
    </location>
</feature>
<feature type="compositionally biased region" description="Pro residues" evidence="1">
    <location>
        <begin position="8"/>
        <end position="17"/>
    </location>
</feature>
<keyword evidence="2" id="KW-0812">Transmembrane</keyword>
<dbReference type="EMBL" id="JANQDX010000003">
    <property type="protein sequence ID" value="KAL0926555.1"/>
    <property type="molecule type" value="Genomic_DNA"/>
</dbReference>
<organism evidence="3 4">
    <name type="scientific">Dendrobium thyrsiflorum</name>
    <name type="common">Pinecone-like raceme dendrobium</name>
    <name type="synonym">Orchid</name>
    <dbReference type="NCBI Taxonomy" id="117978"/>
    <lineage>
        <taxon>Eukaryota</taxon>
        <taxon>Viridiplantae</taxon>
        <taxon>Streptophyta</taxon>
        <taxon>Embryophyta</taxon>
        <taxon>Tracheophyta</taxon>
        <taxon>Spermatophyta</taxon>
        <taxon>Magnoliopsida</taxon>
        <taxon>Liliopsida</taxon>
        <taxon>Asparagales</taxon>
        <taxon>Orchidaceae</taxon>
        <taxon>Epidendroideae</taxon>
        <taxon>Malaxideae</taxon>
        <taxon>Dendrobiinae</taxon>
        <taxon>Dendrobium</taxon>
    </lineage>
</organism>
<accession>A0ABD0VPA0</accession>
<gene>
    <name evidence="3" type="ORF">M5K25_002794</name>
</gene>
<keyword evidence="4" id="KW-1185">Reference proteome</keyword>
<evidence type="ECO:0000256" key="2">
    <source>
        <dbReference type="SAM" id="Phobius"/>
    </source>
</evidence>
<dbReference type="PANTHER" id="PTHR34775">
    <property type="entry name" value="TRANSMEMBRANE PROTEIN"/>
    <property type="match status" value="1"/>
</dbReference>
<feature type="compositionally biased region" description="Basic and acidic residues" evidence="1">
    <location>
        <begin position="64"/>
        <end position="74"/>
    </location>
</feature>